<evidence type="ECO:0000313" key="2">
    <source>
        <dbReference type="Proteomes" id="UP000195024"/>
    </source>
</evidence>
<dbReference type="RefSeq" id="WP_086334858.1">
    <property type="nucleotide sequence ID" value="NZ_NGMS01000001.1"/>
</dbReference>
<name>A0A242L1M7_ENTMU</name>
<dbReference type="Proteomes" id="UP000195024">
    <property type="component" value="Unassembled WGS sequence"/>
</dbReference>
<dbReference type="Gene3D" id="2.160.20.10">
    <property type="entry name" value="Single-stranded right-handed beta-helix, Pectin lyase-like"/>
    <property type="match status" value="1"/>
</dbReference>
<proteinExistence type="predicted"/>
<sequence length="349" mass="38265">MGLLKLISNRISAEWKEVFNKNVDYLDGLETRLSNKDKSTNSRIDNLVLNSGGDSPNEVIDARVNIDGEMFETLQSRLNETERSTKENILSLKSMQSDTRDQVNQLNDSVATLVGGGGEAIDLYVSASIGSDQTGNGTEERPFATIQTAVNQIPLIVVQGVTIWIDDGVYLEDVVIKNISFTTIRIRPQNNTTGIDPSTSDLPVKVRSIGFYQCKGYFQVSSIQFVDQINGLLFEGYSYGLLVEQGGYLAVERCKFAEDTRNRNAMGAYCGGMSAMNLYTTTYFYRQNIAIHTKLMGQVNLSSIKGSENTKGVRCLAAIVRGTLPSNFASTPTEVVENGLIITKGTVLS</sequence>
<evidence type="ECO:0000313" key="1">
    <source>
        <dbReference type="EMBL" id="OTP27720.1"/>
    </source>
</evidence>
<dbReference type="InterPro" id="IPR012334">
    <property type="entry name" value="Pectin_lyas_fold"/>
</dbReference>
<gene>
    <name evidence="1" type="ORF">A5802_001456</name>
</gene>
<dbReference type="SUPFAM" id="SSF51126">
    <property type="entry name" value="Pectin lyase-like"/>
    <property type="match status" value="1"/>
</dbReference>
<dbReference type="AlphaFoldDB" id="A0A242L1M7"/>
<organism evidence="1 2">
    <name type="scientific">Enterococcus mundtii</name>
    <dbReference type="NCBI Taxonomy" id="53346"/>
    <lineage>
        <taxon>Bacteria</taxon>
        <taxon>Bacillati</taxon>
        <taxon>Bacillota</taxon>
        <taxon>Bacilli</taxon>
        <taxon>Lactobacillales</taxon>
        <taxon>Enterococcaceae</taxon>
        <taxon>Enterococcus</taxon>
    </lineage>
</organism>
<dbReference type="EMBL" id="NGMS01000001">
    <property type="protein sequence ID" value="OTP27720.1"/>
    <property type="molecule type" value="Genomic_DNA"/>
</dbReference>
<protein>
    <submittedName>
        <fullName evidence="1">Uncharacterized protein</fullName>
    </submittedName>
</protein>
<comment type="caution">
    <text evidence="1">The sequence shown here is derived from an EMBL/GenBank/DDBJ whole genome shotgun (WGS) entry which is preliminary data.</text>
</comment>
<accession>A0A242L1M7</accession>
<reference evidence="1 2" key="1">
    <citation type="submission" date="2017-05" db="EMBL/GenBank/DDBJ databases">
        <title>The Genome Sequence of Enterococcus mundtii 6B1_DIV0119.</title>
        <authorList>
            <consortium name="The Broad Institute Genomics Platform"/>
            <consortium name="The Broad Institute Genomic Center for Infectious Diseases"/>
            <person name="Earl A."/>
            <person name="Manson A."/>
            <person name="Schwartman J."/>
            <person name="Gilmore M."/>
            <person name="Abouelleil A."/>
            <person name="Cao P."/>
            <person name="Chapman S."/>
            <person name="Cusick C."/>
            <person name="Shea T."/>
            <person name="Young S."/>
            <person name="Neafsey D."/>
            <person name="Nusbaum C."/>
            <person name="Birren B."/>
        </authorList>
    </citation>
    <scope>NUCLEOTIDE SEQUENCE [LARGE SCALE GENOMIC DNA]</scope>
    <source>
        <strain evidence="1 2">6B1_DIV0119</strain>
    </source>
</reference>
<dbReference type="InterPro" id="IPR011050">
    <property type="entry name" value="Pectin_lyase_fold/virulence"/>
</dbReference>